<keyword evidence="5" id="KW-0732">Signal</keyword>
<dbReference type="GO" id="GO:0006506">
    <property type="term" value="P:GPI anchor biosynthetic process"/>
    <property type="evidence" value="ECO:0007669"/>
    <property type="project" value="UniProtKB-KW"/>
</dbReference>
<keyword evidence="8" id="KW-0333">Golgi apparatus</keyword>
<keyword evidence="3 8" id="KW-0337">GPI-anchor biosynthesis</keyword>
<dbReference type="GO" id="GO:0000139">
    <property type="term" value="C:Golgi membrane"/>
    <property type="evidence" value="ECO:0007669"/>
    <property type="project" value="UniProtKB-SubCell"/>
</dbReference>
<evidence type="ECO:0000256" key="8">
    <source>
        <dbReference type="RuleBase" id="RU365066"/>
    </source>
</evidence>
<feature type="transmembrane region" description="Helical" evidence="8">
    <location>
        <begin position="226"/>
        <end position="244"/>
    </location>
</feature>
<dbReference type="GO" id="GO:0005789">
    <property type="term" value="C:endoplasmic reticulum membrane"/>
    <property type="evidence" value="ECO:0007669"/>
    <property type="project" value="TreeGrafter"/>
</dbReference>
<dbReference type="Proteomes" id="UP001497382">
    <property type="component" value="Unassembled WGS sequence"/>
</dbReference>
<comment type="caution">
    <text evidence="9">The sequence shown here is derived from an EMBL/GenBank/DDBJ whole genome shotgun (WGS) entry which is preliminary data.</text>
</comment>
<dbReference type="PANTHER" id="PTHR13148">
    <property type="entry name" value="PER1-RELATED"/>
    <property type="match status" value="1"/>
</dbReference>
<feature type="transmembrane region" description="Helical" evidence="8">
    <location>
        <begin position="282"/>
        <end position="301"/>
    </location>
</feature>
<evidence type="ECO:0000256" key="4">
    <source>
        <dbReference type="ARBA" id="ARBA00022692"/>
    </source>
</evidence>
<dbReference type="GO" id="GO:0016788">
    <property type="term" value="F:hydrolase activity, acting on ester bonds"/>
    <property type="evidence" value="ECO:0007669"/>
    <property type="project" value="TreeGrafter"/>
</dbReference>
<feature type="transmembrane region" description="Helical" evidence="8">
    <location>
        <begin position="166"/>
        <end position="186"/>
    </location>
</feature>
<evidence type="ECO:0000256" key="7">
    <source>
        <dbReference type="ARBA" id="ARBA00023136"/>
    </source>
</evidence>
<comment type="subcellular location">
    <subcellularLocation>
        <location evidence="1">Endomembrane system</location>
        <topology evidence="1">Multi-pass membrane protein</topology>
    </subcellularLocation>
    <subcellularLocation>
        <location evidence="8">Golgi apparatus membrane</location>
        <topology evidence="8">Multi-pass membrane protein</topology>
    </subcellularLocation>
</comment>
<feature type="transmembrane region" description="Helical" evidence="8">
    <location>
        <begin position="198"/>
        <end position="219"/>
    </location>
</feature>
<dbReference type="EMBL" id="CAXIEN010000010">
    <property type="protein sequence ID" value="CAL1263804.1"/>
    <property type="molecule type" value="Genomic_DNA"/>
</dbReference>
<accession>A0AAV1Z0L1</accession>
<evidence type="ECO:0000256" key="1">
    <source>
        <dbReference type="ARBA" id="ARBA00004127"/>
    </source>
</evidence>
<evidence type="ECO:0000256" key="5">
    <source>
        <dbReference type="ARBA" id="ARBA00022729"/>
    </source>
</evidence>
<feature type="transmembrane region" description="Helical" evidence="8">
    <location>
        <begin position="313"/>
        <end position="332"/>
    </location>
</feature>
<dbReference type="InterPro" id="IPR007217">
    <property type="entry name" value="Per1-like"/>
</dbReference>
<comment type="function">
    <text evidence="8">Involved in the lipid remodeling steps of GPI-anchor maturation.</text>
</comment>
<protein>
    <recommendedName>
        <fullName evidence="8">Post-GPI attachment to proteins factor 3</fullName>
    </recommendedName>
</protein>
<proteinExistence type="inferred from homology"/>
<feature type="transmembrane region" description="Helical" evidence="8">
    <location>
        <begin position="256"/>
        <end position="275"/>
    </location>
</feature>
<sequence>MNVNKKEKSSSCNLSLTSHLCMSEKLKFLYSSEKKIFILCILFEFIQGGICSYGDRSNAFQNCMHWCGIKNCSNSTQLADFESNRPWYMSVLQWECWDECDHYCMWHTVKVFQYNGQGIPQFHGKWPFYRLCGIQEPASVIFSLLNGLVHYYMWKKFRSTVPNCPFSSVWNIQALLSINAWFWSAVFHTRDVPLTEKLDYFCAFSMVLYSFYSLLIRLYSSQKSGFPLFLAVPFLSFFIYHIYYLTYIRFDYGYNLKANIIIGLLNSFGWLIWCYKHRHKYYVWKCAASVIAVNLLLLLELCDFPPWKFVIDAHALWHFGTIPVPFLWYSFLIEDCLNEMKDVGLCISLVKKIG</sequence>
<evidence type="ECO:0000256" key="2">
    <source>
        <dbReference type="ARBA" id="ARBA00006387"/>
    </source>
</evidence>
<gene>
    <name evidence="9" type="ORF">LARSCL_LOCUS1674</name>
</gene>
<evidence type="ECO:0000313" key="9">
    <source>
        <dbReference type="EMBL" id="CAL1263804.1"/>
    </source>
</evidence>
<keyword evidence="4 8" id="KW-0812">Transmembrane</keyword>
<reference evidence="9 10" key="1">
    <citation type="submission" date="2024-04" db="EMBL/GenBank/DDBJ databases">
        <authorList>
            <person name="Rising A."/>
            <person name="Reimegard J."/>
            <person name="Sonavane S."/>
            <person name="Akerstrom W."/>
            <person name="Nylinder S."/>
            <person name="Hedman E."/>
            <person name="Kallberg Y."/>
        </authorList>
    </citation>
    <scope>NUCLEOTIDE SEQUENCE [LARGE SCALE GENOMIC DNA]</scope>
</reference>
<dbReference type="Pfam" id="PF04080">
    <property type="entry name" value="Per1"/>
    <property type="match status" value="1"/>
</dbReference>
<keyword evidence="10" id="KW-1185">Reference proteome</keyword>
<name>A0AAV1Z0L1_9ARAC</name>
<evidence type="ECO:0000313" key="10">
    <source>
        <dbReference type="Proteomes" id="UP001497382"/>
    </source>
</evidence>
<comment type="similarity">
    <text evidence="2 8">Belongs to the PGAP3 family.</text>
</comment>
<comment type="caution">
    <text evidence="8">Lacks conserved residue(s) required for the propagation of feature annotation.</text>
</comment>
<dbReference type="AlphaFoldDB" id="A0AAV1Z0L1"/>
<keyword evidence="7 8" id="KW-0472">Membrane</keyword>
<evidence type="ECO:0000256" key="3">
    <source>
        <dbReference type="ARBA" id="ARBA00022502"/>
    </source>
</evidence>
<dbReference type="PANTHER" id="PTHR13148:SF0">
    <property type="entry name" value="POST-GPI ATTACHMENT TO PROTEINS FACTOR 3"/>
    <property type="match status" value="1"/>
</dbReference>
<keyword evidence="6 8" id="KW-1133">Transmembrane helix</keyword>
<evidence type="ECO:0000256" key="6">
    <source>
        <dbReference type="ARBA" id="ARBA00022989"/>
    </source>
</evidence>
<organism evidence="9 10">
    <name type="scientific">Larinioides sclopetarius</name>
    <dbReference type="NCBI Taxonomy" id="280406"/>
    <lineage>
        <taxon>Eukaryota</taxon>
        <taxon>Metazoa</taxon>
        <taxon>Ecdysozoa</taxon>
        <taxon>Arthropoda</taxon>
        <taxon>Chelicerata</taxon>
        <taxon>Arachnida</taxon>
        <taxon>Araneae</taxon>
        <taxon>Araneomorphae</taxon>
        <taxon>Entelegynae</taxon>
        <taxon>Araneoidea</taxon>
        <taxon>Araneidae</taxon>
        <taxon>Larinioides</taxon>
    </lineage>
</organism>